<evidence type="ECO:0000313" key="2">
    <source>
        <dbReference type="Proteomes" id="UP000220959"/>
    </source>
</evidence>
<reference evidence="1 2" key="1">
    <citation type="journal article" date="2017" name="Front. Microbiol.">
        <title>New Insights into the Diversity of the Genus Faecalibacterium.</title>
        <authorList>
            <person name="Benevides L."/>
            <person name="Burman S."/>
            <person name="Martin R."/>
            <person name="Robert V."/>
            <person name="Thomas M."/>
            <person name="Miquel S."/>
            <person name="Chain F."/>
            <person name="Sokol H."/>
            <person name="Bermudez-Humaran L.G."/>
            <person name="Morrison M."/>
            <person name="Langella P."/>
            <person name="Azevedo V.A."/>
            <person name="Chatel J.M."/>
            <person name="Soares S."/>
        </authorList>
    </citation>
    <scope>NUCLEOTIDE SEQUENCE [LARGE SCALE GENOMIC DNA]</scope>
    <source>
        <strain evidence="2">CNCM I-4541</strain>
    </source>
</reference>
<protein>
    <submittedName>
        <fullName evidence="1">Uncharacterized protein</fullName>
    </submittedName>
</protein>
<name>A0ACC9D3X6_9FIRM</name>
<evidence type="ECO:0000313" key="1">
    <source>
        <dbReference type="EMBL" id="PDX62512.1"/>
    </source>
</evidence>
<proteinExistence type="predicted"/>
<gene>
    <name evidence="1" type="ORF">CGS49_00410</name>
</gene>
<keyword evidence="2" id="KW-1185">Reference proteome</keyword>
<sequence>MRYTDYNGYLVAGTLKSDNAGFSKWGIAQKDGQDYFLKEFLSPVYPQNASMYSPEQAEKRRKYCEKYEAQKTLLYKTINEASDGNDVRIVDFFRCESHYYIAMPCIPSEKLTPEDVAQMSSAGQAQQRLLCKTLAHSIWKLHKVGIVHGDLKWDNVLLQKSQSGGLTTKIIDFDNSFFEAEPPSDPESFNFDVVYLAPEGYLFAAGEDVKVGKPLDVFALGVLFHQIFQGSVPEFVSGTKYNYLFEGLLSGDELKLGDAVPADMARLIAGMLETDPVRRYSLDTVVRLLSGEDIRPEQQAENREATQNDREAALRINIYKSTKGAEKFKQAGSLF</sequence>
<organism evidence="1 2">
    <name type="scientific">Faecalibacterium langellae</name>
    <dbReference type="NCBI Taxonomy" id="3435293"/>
    <lineage>
        <taxon>Bacteria</taxon>
        <taxon>Bacillati</taxon>
        <taxon>Bacillota</taxon>
        <taxon>Clostridia</taxon>
        <taxon>Eubacteriales</taxon>
        <taxon>Oscillospiraceae</taxon>
        <taxon>Faecalibacterium</taxon>
    </lineage>
</organism>
<accession>A0ACC9D3X6</accession>
<dbReference type="EMBL" id="NMTR01000001">
    <property type="protein sequence ID" value="PDX62512.1"/>
    <property type="molecule type" value="Genomic_DNA"/>
</dbReference>
<dbReference type="Proteomes" id="UP000220959">
    <property type="component" value="Unassembled WGS sequence"/>
</dbReference>
<comment type="caution">
    <text evidence="1">The sequence shown here is derived from an EMBL/GenBank/DDBJ whole genome shotgun (WGS) entry which is preliminary data.</text>
</comment>